<evidence type="ECO:0000313" key="1">
    <source>
        <dbReference type="EMBL" id="EAW15227.1"/>
    </source>
</evidence>
<dbReference type="AlphaFoldDB" id="A1C487"/>
<organism evidence="1 2">
    <name type="scientific">Aspergillus clavatus (strain ATCC 1007 / CBS 513.65 / DSM 816 / NCTC 3887 / NRRL 1 / QM 1276 / 107)</name>
    <dbReference type="NCBI Taxonomy" id="344612"/>
    <lineage>
        <taxon>Eukaryota</taxon>
        <taxon>Fungi</taxon>
        <taxon>Dikarya</taxon>
        <taxon>Ascomycota</taxon>
        <taxon>Pezizomycotina</taxon>
        <taxon>Eurotiomycetes</taxon>
        <taxon>Eurotiomycetidae</taxon>
        <taxon>Eurotiales</taxon>
        <taxon>Aspergillaceae</taxon>
        <taxon>Aspergillus</taxon>
        <taxon>Aspergillus subgen. Fumigati</taxon>
    </lineage>
</organism>
<reference evidence="1 2" key="1">
    <citation type="journal article" date="2008" name="PLoS Genet.">
        <title>Genomic islands in the pathogenic filamentous fungus Aspergillus fumigatus.</title>
        <authorList>
            <person name="Fedorova N.D."/>
            <person name="Khaldi N."/>
            <person name="Joardar V.S."/>
            <person name="Maiti R."/>
            <person name="Amedeo P."/>
            <person name="Anderson M.J."/>
            <person name="Crabtree J."/>
            <person name="Silva J.C."/>
            <person name="Badger J.H."/>
            <person name="Albarraq A."/>
            <person name="Angiuoli S."/>
            <person name="Bussey H."/>
            <person name="Bowyer P."/>
            <person name="Cotty P.J."/>
            <person name="Dyer P.S."/>
            <person name="Egan A."/>
            <person name="Galens K."/>
            <person name="Fraser-Liggett C.M."/>
            <person name="Haas B.J."/>
            <person name="Inman J.M."/>
            <person name="Kent R."/>
            <person name="Lemieux S."/>
            <person name="Malavazi I."/>
            <person name="Orvis J."/>
            <person name="Roemer T."/>
            <person name="Ronning C.M."/>
            <person name="Sundaram J.P."/>
            <person name="Sutton G."/>
            <person name="Turner G."/>
            <person name="Venter J.C."/>
            <person name="White O.R."/>
            <person name="Whitty B.R."/>
            <person name="Youngman P."/>
            <person name="Wolfe K.H."/>
            <person name="Goldman G.H."/>
            <person name="Wortman J.R."/>
            <person name="Jiang B."/>
            <person name="Denning D.W."/>
            <person name="Nierman W.C."/>
        </authorList>
    </citation>
    <scope>NUCLEOTIDE SEQUENCE [LARGE SCALE GENOMIC DNA]</scope>
    <source>
        <strain evidence="2">ATCC 1007 / CBS 513.65 / DSM 816 / NCTC 3887 / NRRL 1</strain>
    </source>
</reference>
<dbReference type="EMBL" id="DS026990">
    <property type="protein sequence ID" value="EAW15227.1"/>
    <property type="molecule type" value="Genomic_DNA"/>
</dbReference>
<dbReference type="RefSeq" id="XP_001276653.1">
    <property type="nucleotide sequence ID" value="XM_001276652.1"/>
</dbReference>
<dbReference type="VEuPathDB" id="FungiDB:ACLA_058890"/>
<evidence type="ECO:0000313" key="2">
    <source>
        <dbReference type="Proteomes" id="UP000006701"/>
    </source>
</evidence>
<dbReference type="KEGG" id="act:ACLA_058890"/>
<name>A1C487_ASPCL</name>
<dbReference type="HOGENOM" id="CLU_2399257_0_0_1"/>
<gene>
    <name evidence="1" type="ORF">ACLA_058890</name>
</gene>
<dbReference type="Proteomes" id="UP000006701">
    <property type="component" value="Unassembled WGS sequence"/>
</dbReference>
<sequence>MIVMSVLPAASSRSNPILSVLFSCIRAASAAILLWLDSQEAFAGGSSPRAGPTVPELGSEVASNICIAVFERQRQLTGGGWKLILRPVLLIEN</sequence>
<proteinExistence type="predicted"/>
<protein>
    <submittedName>
        <fullName evidence="1">Uncharacterized protein</fullName>
    </submittedName>
</protein>
<dbReference type="GeneID" id="4708995"/>
<keyword evidence="2" id="KW-1185">Reference proteome</keyword>
<accession>A1C487</accession>